<evidence type="ECO:0000256" key="5">
    <source>
        <dbReference type="ARBA" id="ARBA00022777"/>
    </source>
</evidence>
<dbReference type="SUPFAM" id="SSF52172">
    <property type="entry name" value="CheY-like"/>
    <property type="match status" value="1"/>
</dbReference>
<feature type="modified residue" description="4-aspartylphosphate" evidence="6">
    <location>
        <position position="490"/>
    </location>
</feature>
<accession>A0A7V1ZIW0</accession>
<dbReference type="GO" id="GO:0004673">
    <property type="term" value="F:protein histidine kinase activity"/>
    <property type="evidence" value="ECO:0007669"/>
    <property type="project" value="UniProtKB-EC"/>
</dbReference>
<keyword evidence="4" id="KW-0808">Transferase</keyword>
<dbReference type="SMART" id="SM00387">
    <property type="entry name" value="HATPase_c"/>
    <property type="match status" value="1"/>
</dbReference>
<comment type="catalytic activity">
    <reaction evidence="1">
        <text>ATP + protein L-histidine = ADP + protein N-phospho-L-histidine.</text>
        <dbReference type="EC" id="2.7.13.3"/>
    </reaction>
</comment>
<proteinExistence type="predicted"/>
<dbReference type="Gene3D" id="3.30.565.10">
    <property type="entry name" value="Histidine kinase-like ATPase, C-terminal domain"/>
    <property type="match status" value="1"/>
</dbReference>
<dbReference type="InterPro" id="IPR005467">
    <property type="entry name" value="His_kinase_dom"/>
</dbReference>
<dbReference type="Pfam" id="PF00072">
    <property type="entry name" value="Response_reg"/>
    <property type="match status" value="1"/>
</dbReference>
<protein>
    <recommendedName>
        <fullName evidence="2">histidine kinase</fullName>
        <ecNumber evidence="2">2.7.13.3</ecNumber>
    </recommendedName>
</protein>
<name>A0A7V1ZIW0_9BACT</name>
<dbReference type="InterPro" id="IPR003594">
    <property type="entry name" value="HATPase_dom"/>
</dbReference>
<evidence type="ECO:0000256" key="1">
    <source>
        <dbReference type="ARBA" id="ARBA00000085"/>
    </source>
</evidence>
<evidence type="ECO:0000259" key="8">
    <source>
        <dbReference type="PROSITE" id="PS50109"/>
    </source>
</evidence>
<dbReference type="InterPro" id="IPR051315">
    <property type="entry name" value="Bact_Chemotaxis_CheA"/>
</dbReference>
<dbReference type="InterPro" id="IPR001789">
    <property type="entry name" value="Sig_transdc_resp-reg_receiver"/>
</dbReference>
<feature type="region of interest" description="Disordered" evidence="7">
    <location>
        <begin position="1"/>
        <end position="21"/>
    </location>
</feature>
<comment type="caution">
    <text evidence="10">The sequence shown here is derived from an EMBL/GenBank/DDBJ whole genome shotgun (WGS) entry which is preliminary data.</text>
</comment>
<dbReference type="Pfam" id="PF02518">
    <property type="entry name" value="HATPase_c"/>
    <property type="match status" value="1"/>
</dbReference>
<keyword evidence="5 10" id="KW-0418">Kinase</keyword>
<dbReference type="PROSITE" id="PS50110">
    <property type="entry name" value="RESPONSE_REGULATORY"/>
    <property type="match status" value="1"/>
</dbReference>
<evidence type="ECO:0000256" key="6">
    <source>
        <dbReference type="PROSITE-ProRule" id="PRU00169"/>
    </source>
</evidence>
<dbReference type="PANTHER" id="PTHR43395:SF10">
    <property type="entry name" value="CHEMOTAXIS PROTEIN CHEA"/>
    <property type="match status" value="1"/>
</dbReference>
<dbReference type="PROSITE" id="PS50109">
    <property type="entry name" value="HIS_KIN"/>
    <property type="match status" value="1"/>
</dbReference>
<reference evidence="10" key="1">
    <citation type="journal article" date="2020" name="mSystems">
        <title>Genome- and Community-Level Interaction Insights into Carbon Utilization and Element Cycling Functions of Hydrothermarchaeota in Hydrothermal Sediment.</title>
        <authorList>
            <person name="Zhou Z."/>
            <person name="Liu Y."/>
            <person name="Xu W."/>
            <person name="Pan J."/>
            <person name="Luo Z.H."/>
            <person name="Li M."/>
        </authorList>
    </citation>
    <scope>NUCLEOTIDE SEQUENCE [LARGE SCALE GENOMIC DNA]</scope>
    <source>
        <strain evidence="10">SpSt-186</strain>
    </source>
</reference>
<dbReference type="EC" id="2.7.13.3" evidence="2"/>
<dbReference type="PANTHER" id="PTHR43395">
    <property type="entry name" value="SENSOR HISTIDINE KINASE CHEA"/>
    <property type="match status" value="1"/>
</dbReference>
<dbReference type="SMART" id="SM00448">
    <property type="entry name" value="REC"/>
    <property type="match status" value="1"/>
</dbReference>
<dbReference type="EMBL" id="DSHW01000449">
    <property type="protein sequence ID" value="HEQ88939.1"/>
    <property type="molecule type" value="Genomic_DNA"/>
</dbReference>
<evidence type="ECO:0000313" key="10">
    <source>
        <dbReference type="EMBL" id="HEQ88939.1"/>
    </source>
</evidence>
<feature type="domain" description="Response regulatory" evidence="9">
    <location>
        <begin position="441"/>
        <end position="557"/>
    </location>
</feature>
<feature type="compositionally biased region" description="Low complexity" evidence="7">
    <location>
        <begin position="7"/>
        <end position="21"/>
    </location>
</feature>
<evidence type="ECO:0000256" key="3">
    <source>
        <dbReference type="ARBA" id="ARBA00022553"/>
    </source>
</evidence>
<sequence>MRSAGESASAPASRTRAPAPSDADILALRDRATRIRILARGARVFHQRLRELARLAQEGLHEEDPKQLLAVVVTTLRRLALELELGQTRLQRLAEAHLDHAVSLQMQPLGPFLQNLARHARELARELGKDVQVLLRGEDVTLDRRITKELEEALIHLVRNAVDHGLEPAAERAAAGKPTSGTLTLEASTSGPKVRLAVTDDGRGIDAAKVVEKAIARGLTTKEEAQGLSPEAAFRFLFLSGFSTREEAGAVSGRGIGMDAVAAACARVGGEVEITSTPGRGTRVTLTLPVAQRGEEVLIVKVGELKLLYPKSAVKRFHLLPAQNVVERGSHTFARLGDRLRPFISTHRLFAQPIPAVQVLLEGEAAGVEVAVAVDAVLGEEEVVVRDQTHSQAFPSRFFSGAAVTASGEPMPLISPLALQQARVAPTAKAAPSKPVRKSLKVLLVDDSFVTREMERRLLADAGFSVLVAGDAQEALTILAENPVDCLITDIEMPGMDGLDLTRHVRSLPQLAHLPVIVVSTRDRPEDRLAGLAAGADAYLAKQGLDATELVALVRRLGGRG</sequence>
<keyword evidence="3 6" id="KW-0597">Phosphoprotein</keyword>
<dbReference type="GO" id="GO:0000160">
    <property type="term" value="P:phosphorelay signal transduction system"/>
    <property type="evidence" value="ECO:0007669"/>
    <property type="project" value="InterPro"/>
</dbReference>
<dbReference type="InterPro" id="IPR011006">
    <property type="entry name" value="CheY-like_superfamily"/>
</dbReference>
<gene>
    <name evidence="10" type="ORF">ENP06_05965</name>
</gene>
<dbReference type="GO" id="GO:0006935">
    <property type="term" value="P:chemotaxis"/>
    <property type="evidence" value="ECO:0007669"/>
    <property type="project" value="InterPro"/>
</dbReference>
<evidence type="ECO:0000256" key="7">
    <source>
        <dbReference type="SAM" id="MobiDB-lite"/>
    </source>
</evidence>
<evidence type="ECO:0000256" key="2">
    <source>
        <dbReference type="ARBA" id="ARBA00012438"/>
    </source>
</evidence>
<dbReference type="InterPro" id="IPR004358">
    <property type="entry name" value="Sig_transdc_His_kin-like_C"/>
</dbReference>
<organism evidence="10">
    <name type="scientific">Thermoanaerobaculum aquaticum</name>
    <dbReference type="NCBI Taxonomy" id="1312852"/>
    <lineage>
        <taxon>Bacteria</taxon>
        <taxon>Pseudomonadati</taxon>
        <taxon>Acidobacteriota</taxon>
        <taxon>Thermoanaerobaculia</taxon>
        <taxon>Thermoanaerobaculales</taxon>
        <taxon>Thermoanaerobaculaceae</taxon>
        <taxon>Thermoanaerobaculum</taxon>
    </lineage>
</organism>
<dbReference type="InterPro" id="IPR036890">
    <property type="entry name" value="HATPase_C_sf"/>
</dbReference>
<evidence type="ECO:0000256" key="4">
    <source>
        <dbReference type="ARBA" id="ARBA00022679"/>
    </source>
</evidence>
<feature type="domain" description="Histidine kinase" evidence="8">
    <location>
        <begin position="43"/>
        <end position="292"/>
    </location>
</feature>
<dbReference type="Gene3D" id="3.40.50.2300">
    <property type="match status" value="1"/>
</dbReference>
<dbReference type="PRINTS" id="PR00344">
    <property type="entry name" value="BCTRLSENSOR"/>
</dbReference>
<dbReference type="AlphaFoldDB" id="A0A7V1ZIW0"/>
<dbReference type="SUPFAM" id="SSF55874">
    <property type="entry name" value="ATPase domain of HSP90 chaperone/DNA topoisomerase II/histidine kinase"/>
    <property type="match status" value="1"/>
</dbReference>
<dbReference type="InterPro" id="IPR036061">
    <property type="entry name" value="CheW-like_dom_sf"/>
</dbReference>
<evidence type="ECO:0000259" key="9">
    <source>
        <dbReference type="PROSITE" id="PS50110"/>
    </source>
</evidence>
<dbReference type="SUPFAM" id="SSF50341">
    <property type="entry name" value="CheW-like"/>
    <property type="match status" value="1"/>
</dbReference>
<dbReference type="FunFam" id="3.30.565.10:FF:000016">
    <property type="entry name" value="Chemotaxis protein CheA, putative"/>
    <property type="match status" value="1"/>
</dbReference>